<feature type="domain" description="CTCHY-type" evidence="8">
    <location>
        <begin position="285"/>
        <end position="349"/>
    </location>
</feature>
<organism evidence="9 10">
    <name type="scientific">Perilla frutescens var. hirtella</name>
    <name type="common">Perilla citriodora</name>
    <name type="synonym">Perilla setoyensis</name>
    <dbReference type="NCBI Taxonomy" id="608512"/>
    <lineage>
        <taxon>Eukaryota</taxon>
        <taxon>Viridiplantae</taxon>
        <taxon>Streptophyta</taxon>
        <taxon>Embryophyta</taxon>
        <taxon>Tracheophyta</taxon>
        <taxon>Spermatophyta</taxon>
        <taxon>Magnoliopsida</taxon>
        <taxon>eudicotyledons</taxon>
        <taxon>Gunneridae</taxon>
        <taxon>Pentapetalae</taxon>
        <taxon>asterids</taxon>
        <taxon>lamiids</taxon>
        <taxon>Lamiales</taxon>
        <taxon>Lamiaceae</taxon>
        <taxon>Nepetoideae</taxon>
        <taxon>Elsholtzieae</taxon>
        <taxon>Perilla</taxon>
    </lineage>
</organism>
<accession>A0AAD4IUF7</accession>
<evidence type="ECO:0000256" key="1">
    <source>
        <dbReference type="ARBA" id="ARBA00022723"/>
    </source>
</evidence>
<dbReference type="SUPFAM" id="SSF57850">
    <property type="entry name" value="RING/U-box"/>
    <property type="match status" value="1"/>
</dbReference>
<dbReference type="Pfam" id="PF14599">
    <property type="entry name" value="zinc_ribbon_6"/>
    <property type="match status" value="1"/>
</dbReference>
<dbReference type="PANTHER" id="PTHR21319">
    <property type="entry name" value="RING FINGER AND CHY ZINC FINGER DOMAIN-CONTAINING PROTEIN 1"/>
    <property type="match status" value="1"/>
</dbReference>
<evidence type="ECO:0000256" key="5">
    <source>
        <dbReference type="SAM" id="MobiDB-lite"/>
    </source>
</evidence>
<keyword evidence="3" id="KW-0862">Zinc</keyword>
<name>A0AAD4IUF7_PERFH</name>
<proteinExistence type="predicted"/>
<dbReference type="Proteomes" id="UP001190926">
    <property type="component" value="Unassembled WGS sequence"/>
</dbReference>
<keyword evidence="10" id="KW-1185">Reference proteome</keyword>
<evidence type="ECO:0000256" key="4">
    <source>
        <dbReference type="PROSITE-ProRule" id="PRU00601"/>
    </source>
</evidence>
<dbReference type="Gene3D" id="3.30.40.10">
    <property type="entry name" value="Zinc/RING finger domain, C3HC4 (zinc finger)"/>
    <property type="match status" value="1"/>
</dbReference>
<dbReference type="SUPFAM" id="SSF161219">
    <property type="entry name" value="CHY zinc finger-like"/>
    <property type="match status" value="1"/>
</dbReference>
<dbReference type="PROSITE" id="PS50089">
    <property type="entry name" value="ZF_RING_2"/>
    <property type="match status" value="1"/>
</dbReference>
<dbReference type="CDD" id="cd01814">
    <property type="entry name" value="Ubl_MUBs_plant"/>
    <property type="match status" value="1"/>
</dbReference>
<dbReference type="InterPro" id="IPR037275">
    <property type="entry name" value="Znf_CTCHY_sf"/>
</dbReference>
<evidence type="ECO:0000256" key="2">
    <source>
        <dbReference type="ARBA" id="ARBA00022771"/>
    </source>
</evidence>
<protein>
    <submittedName>
        <fullName evidence="9">Zinc finger RING family protein</fullName>
    </submittedName>
</protein>
<dbReference type="SUPFAM" id="SSF161245">
    <property type="entry name" value="Zinc hairpin stack"/>
    <property type="match status" value="1"/>
</dbReference>
<dbReference type="Pfam" id="PF13639">
    <property type="entry name" value="zf-RING_2"/>
    <property type="match status" value="1"/>
</dbReference>
<feature type="domain" description="CHY-type" evidence="7">
    <location>
        <begin position="208"/>
        <end position="283"/>
    </location>
</feature>
<keyword evidence="2 4" id="KW-0863">Zinc-finger</keyword>
<dbReference type="PROSITE" id="PS51266">
    <property type="entry name" value="ZF_CHY"/>
    <property type="match status" value="1"/>
</dbReference>
<dbReference type="InterPro" id="IPR039512">
    <property type="entry name" value="RCHY1_zinc-ribbon"/>
</dbReference>
<evidence type="ECO:0000313" key="10">
    <source>
        <dbReference type="Proteomes" id="UP001190926"/>
    </source>
</evidence>
<keyword evidence="1" id="KW-0479">Metal-binding</keyword>
<dbReference type="EMBL" id="SDAM02001894">
    <property type="protein sequence ID" value="KAH6821762.1"/>
    <property type="molecule type" value="Genomic_DNA"/>
</dbReference>
<dbReference type="InterPro" id="IPR017921">
    <property type="entry name" value="Znf_CTCHY"/>
</dbReference>
<evidence type="ECO:0000259" key="6">
    <source>
        <dbReference type="PROSITE" id="PS50089"/>
    </source>
</evidence>
<feature type="compositionally biased region" description="Polar residues" evidence="5">
    <location>
        <begin position="184"/>
        <end position="195"/>
    </location>
</feature>
<dbReference type="Pfam" id="PF05495">
    <property type="entry name" value="zf-CHY"/>
    <property type="match status" value="1"/>
</dbReference>
<dbReference type="Gene3D" id="3.10.20.90">
    <property type="entry name" value="Phosphatidylinositol 3-kinase Catalytic Subunit, Chain A, domain 1"/>
    <property type="match status" value="1"/>
</dbReference>
<evidence type="ECO:0000313" key="9">
    <source>
        <dbReference type="EMBL" id="KAH6821762.1"/>
    </source>
</evidence>
<dbReference type="InterPro" id="IPR037274">
    <property type="entry name" value="Znf_CHY_sf"/>
</dbReference>
<dbReference type="GO" id="GO:0005634">
    <property type="term" value="C:nucleus"/>
    <property type="evidence" value="ECO:0007669"/>
    <property type="project" value="TreeGrafter"/>
</dbReference>
<feature type="region of interest" description="Disordered" evidence="5">
    <location>
        <begin position="184"/>
        <end position="203"/>
    </location>
</feature>
<gene>
    <name evidence="9" type="ORF">C2S53_015816</name>
</gene>
<dbReference type="InterPro" id="IPR001841">
    <property type="entry name" value="Znf_RING"/>
</dbReference>
<dbReference type="PANTHER" id="PTHR21319:SF12">
    <property type="entry name" value="ZINC FINGER (C3HC4-TYPE RING FINGER) FAMILY PROTEIN"/>
    <property type="match status" value="1"/>
</dbReference>
<sequence>MAEENETLELKFRIFDGIDIGHGTYSSSTTAATLKQKLLSEWPQGCFSASVHMTNSFMIGCDKSVVPKSVSDMKLIHAGKVLENEQTLADSGVHVGDVTGGVITMHVVVQPSVSKRKTALIVMPSLSARLGLSVLLIFPDAVHDLFRLVLLGGAIAGATVRFRDWIFEWWRRFFGDQRSGPSMETLEANSAAEQTQNRDDSDVSREDFGALQHGCEHYRRRCKLRAPCCDQIFACRHCHNEATSTLSNPKDRHELVRPDVKQVVCAICNTEQQASNLCSNCGVKFGEYFCDICKFYDDDITKKQFHCSDCGICRVGGRENFFHCPKCGSCYSVGLRDNHKCVENSMKSHCPICYEFLFDSTKLTTIMKCGHTMHADCSEEMFNQNQYRCPICSKSVLNMSSNWERLDQEIAATAMPEEYRYEVEILCNDCNSTSKAFFHIFGHKCQHCNSYNTRVITSGENRQ</sequence>
<dbReference type="Gene3D" id="2.20.28.10">
    <property type="match status" value="1"/>
</dbReference>
<evidence type="ECO:0000259" key="8">
    <source>
        <dbReference type="PROSITE" id="PS51270"/>
    </source>
</evidence>
<dbReference type="GO" id="GO:0006511">
    <property type="term" value="P:ubiquitin-dependent protein catabolic process"/>
    <property type="evidence" value="ECO:0007669"/>
    <property type="project" value="TreeGrafter"/>
</dbReference>
<dbReference type="SUPFAM" id="SSF54236">
    <property type="entry name" value="Ubiquitin-like"/>
    <property type="match status" value="1"/>
</dbReference>
<reference evidence="9 10" key="1">
    <citation type="journal article" date="2021" name="Nat. Commun.">
        <title>Incipient diploidization of the medicinal plant Perilla within 10,000 years.</title>
        <authorList>
            <person name="Zhang Y."/>
            <person name="Shen Q."/>
            <person name="Leng L."/>
            <person name="Zhang D."/>
            <person name="Chen S."/>
            <person name="Shi Y."/>
            <person name="Ning Z."/>
            <person name="Chen S."/>
        </authorList>
    </citation>
    <scope>NUCLEOTIDE SEQUENCE [LARGE SCALE GENOMIC DNA]</scope>
    <source>
        <strain evidence="10">cv. PC099</strain>
    </source>
</reference>
<dbReference type="InterPro" id="IPR039540">
    <property type="entry name" value="UBL3-like_ubiquitin_dom"/>
</dbReference>
<dbReference type="GO" id="GO:0061630">
    <property type="term" value="F:ubiquitin protein ligase activity"/>
    <property type="evidence" value="ECO:0007669"/>
    <property type="project" value="TreeGrafter"/>
</dbReference>
<dbReference type="CDD" id="cd16464">
    <property type="entry name" value="RING-H2_Pirh2-like"/>
    <property type="match status" value="1"/>
</dbReference>
<feature type="domain" description="RING-type" evidence="6">
    <location>
        <begin position="350"/>
        <end position="393"/>
    </location>
</feature>
<dbReference type="GO" id="GO:0008270">
    <property type="term" value="F:zinc ion binding"/>
    <property type="evidence" value="ECO:0007669"/>
    <property type="project" value="UniProtKB-KW"/>
</dbReference>
<dbReference type="Pfam" id="PF13881">
    <property type="entry name" value="Rad60-SLD_2"/>
    <property type="match status" value="1"/>
</dbReference>
<comment type="caution">
    <text evidence="9">The sequence shown here is derived from an EMBL/GenBank/DDBJ whole genome shotgun (WGS) entry which is preliminary data.</text>
</comment>
<dbReference type="InterPro" id="IPR013083">
    <property type="entry name" value="Znf_RING/FYVE/PHD"/>
</dbReference>
<dbReference type="SMART" id="SM00184">
    <property type="entry name" value="RING"/>
    <property type="match status" value="1"/>
</dbReference>
<dbReference type="PROSITE" id="PS51270">
    <property type="entry name" value="ZF_CTCHY"/>
    <property type="match status" value="1"/>
</dbReference>
<dbReference type="GO" id="GO:0016567">
    <property type="term" value="P:protein ubiquitination"/>
    <property type="evidence" value="ECO:0007669"/>
    <property type="project" value="TreeGrafter"/>
</dbReference>
<evidence type="ECO:0000256" key="3">
    <source>
        <dbReference type="ARBA" id="ARBA00022833"/>
    </source>
</evidence>
<evidence type="ECO:0000259" key="7">
    <source>
        <dbReference type="PROSITE" id="PS51266"/>
    </source>
</evidence>
<dbReference type="InterPro" id="IPR008913">
    <property type="entry name" value="Znf_CHY"/>
</dbReference>
<dbReference type="InterPro" id="IPR029071">
    <property type="entry name" value="Ubiquitin-like_domsf"/>
</dbReference>
<dbReference type="AlphaFoldDB" id="A0AAD4IUF7"/>